<accession>A0A161WUV4</accession>
<comment type="caution">
    <text evidence="11">The sequence shown here is derived from an EMBL/GenBank/DDBJ whole genome shotgun (WGS) entry which is preliminary data.</text>
</comment>
<comment type="function">
    <text evidence="10">Involved in 1,2-propanediol (1,2-PD) degradation by catalyzing the conversion of propanoyl-CoA to propanoyl-phosphate.</text>
</comment>
<dbReference type="UniPathway" id="UPA00621"/>
<dbReference type="OrthoDB" id="9784365at2"/>
<keyword evidence="8 10" id="KW-0012">Acyltransferase</keyword>
<comment type="similarity">
    <text evidence="2 10">Belongs to the PduL family.</text>
</comment>
<dbReference type="PIRSF" id="PIRSF010130">
    <property type="entry name" value="PduL"/>
    <property type="match status" value="1"/>
</dbReference>
<evidence type="ECO:0000256" key="7">
    <source>
        <dbReference type="ARBA" id="ARBA00022833"/>
    </source>
</evidence>
<evidence type="ECO:0000256" key="1">
    <source>
        <dbReference type="ARBA" id="ARBA00001947"/>
    </source>
</evidence>
<evidence type="ECO:0000256" key="5">
    <source>
        <dbReference type="ARBA" id="ARBA00022679"/>
    </source>
</evidence>
<dbReference type="RefSeq" id="WP_066625235.1">
    <property type="nucleotide sequence ID" value="NZ_FQXL01000028.1"/>
</dbReference>
<dbReference type="AlphaFoldDB" id="A0A161WUV4"/>
<evidence type="ECO:0000256" key="4">
    <source>
        <dbReference type="ARBA" id="ARBA00020837"/>
    </source>
</evidence>
<evidence type="ECO:0000256" key="6">
    <source>
        <dbReference type="ARBA" id="ARBA00022723"/>
    </source>
</evidence>
<comment type="cofactor">
    <cofactor evidence="1">
        <name>Zn(2+)</name>
        <dbReference type="ChEBI" id="CHEBI:29105"/>
    </cofactor>
</comment>
<protein>
    <recommendedName>
        <fullName evidence="4 10">Phosphate propanoyltransferase</fullName>
        <ecNumber evidence="3 10">2.3.1.222</ecNumber>
    </recommendedName>
</protein>
<dbReference type="EC" id="2.3.1.222" evidence="3 10"/>
<comment type="catalytic activity">
    <reaction evidence="9 10">
        <text>propanoyl-CoA + phosphate = propanoyl phosphate + CoA</text>
        <dbReference type="Rhea" id="RHEA:28046"/>
        <dbReference type="ChEBI" id="CHEBI:43474"/>
        <dbReference type="ChEBI" id="CHEBI:57287"/>
        <dbReference type="ChEBI" id="CHEBI:57392"/>
        <dbReference type="ChEBI" id="CHEBI:58933"/>
        <dbReference type="EC" id="2.3.1.222"/>
    </reaction>
</comment>
<organism evidence="11 12">
    <name type="scientific">Clostridium magnum DSM 2767</name>
    <dbReference type="NCBI Taxonomy" id="1121326"/>
    <lineage>
        <taxon>Bacteria</taxon>
        <taxon>Bacillati</taxon>
        <taxon>Bacillota</taxon>
        <taxon>Clostridia</taxon>
        <taxon>Eubacteriales</taxon>
        <taxon>Clostridiaceae</taxon>
        <taxon>Clostridium</taxon>
    </lineage>
</organism>
<evidence type="ECO:0000256" key="3">
    <source>
        <dbReference type="ARBA" id="ARBA00012206"/>
    </source>
</evidence>
<evidence type="ECO:0000256" key="8">
    <source>
        <dbReference type="ARBA" id="ARBA00023315"/>
    </source>
</evidence>
<dbReference type="EMBL" id="LWAE01000004">
    <property type="protein sequence ID" value="KZL90668.1"/>
    <property type="molecule type" value="Genomic_DNA"/>
</dbReference>
<evidence type="ECO:0000256" key="10">
    <source>
        <dbReference type="PIRNR" id="PIRNR010130"/>
    </source>
</evidence>
<sequence>MVEVNETLIRDIVVDIVTKAQIKNREFSIPIGISNRHIHVTQEDLECLFGEGYELTIKNNVKQPGQFAANETVTIAGPKGSFQKVRILGPVRKYSQIEISRTDAFALGIKPPVRNSGELENSESLSVIGPKGMIVFSNKVICAKRHIHMGAEQAKTYGVKDGDLVNVETAGDKGVIFKNVLIRVNNEAALEMHVDTDEANSSELKNNELVRIMSKSR</sequence>
<dbReference type="Proteomes" id="UP000076603">
    <property type="component" value="Unassembled WGS sequence"/>
</dbReference>
<keyword evidence="5 10" id="KW-0808">Transferase</keyword>
<evidence type="ECO:0000313" key="11">
    <source>
        <dbReference type="EMBL" id="KZL90668.1"/>
    </source>
</evidence>
<dbReference type="PANTHER" id="PTHR39453:SF1">
    <property type="entry name" value="PHOSPHATE PROPANOYLTRANSFERASE"/>
    <property type="match status" value="1"/>
</dbReference>
<reference evidence="11 12" key="1">
    <citation type="submission" date="2016-04" db="EMBL/GenBank/DDBJ databases">
        <title>Genome sequence of Clostridium magnum DSM 2767.</title>
        <authorList>
            <person name="Poehlein A."/>
            <person name="Uhlig R."/>
            <person name="Fischer R."/>
            <person name="Bahl H."/>
            <person name="Daniel R."/>
        </authorList>
    </citation>
    <scope>NUCLEOTIDE SEQUENCE [LARGE SCALE GENOMIC DNA]</scope>
    <source>
        <strain evidence="11 12">DSM 2767</strain>
    </source>
</reference>
<evidence type="ECO:0000313" key="12">
    <source>
        <dbReference type="Proteomes" id="UP000076603"/>
    </source>
</evidence>
<keyword evidence="12" id="KW-1185">Reference proteome</keyword>
<evidence type="ECO:0000256" key="9">
    <source>
        <dbReference type="ARBA" id="ARBA00047589"/>
    </source>
</evidence>
<dbReference type="PANTHER" id="PTHR39453">
    <property type="entry name" value="PHOSPHATE PROPANOYLTRANSFERASE"/>
    <property type="match status" value="1"/>
</dbReference>
<dbReference type="GO" id="GO:0016747">
    <property type="term" value="F:acyltransferase activity, transferring groups other than amino-acyl groups"/>
    <property type="evidence" value="ECO:0007669"/>
    <property type="project" value="InterPro"/>
</dbReference>
<keyword evidence="6" id="KW-0479">Metal-binding</keyword>
<dbReference type="InterPro" id="IPR008300">
    <property type="entry name" value="PTAC"/>
</dbReference>
<dbReference type="Pfam" id="PF06130">
    <property type="entry name" value="PTAC"/>
    <property type="match status" value="1"/>
</dbReference>
<dbReference type="NCBIfam" id="NF011652">
    <property type="entry name" value="PRK15070.1"/>
    <property type="match status" value="1"/>
</dbReference>
<dbReference type="PATRIC" id="fig|1121326.3.peg.3612"/>
<name>A0A161WUV4_9CLOT</name>
<evidence type="ECO:0000256" key="2">
    <source>
        <dbReference type="ARBA" id="ARBA00007342"/>
    </source>
</evidence>
<comment type="pathway">
    <text evidence="10">Polyol metabolism; 1,2-propanediol degradation.</text>
</comment>
<dbReference type="GO" id="GO:0051144">
    <property type="term" value="P:1,2-propanediol catabolic process"/>
    <property type="evidence" value="ECO:0007669"/>
    <property type="project" value="UniProtKB-UniPathway"/>
</dbReference>
<keyword evidence="7" id="KW-0862">Zinc</keyword>
<dbReference type="STRING" id="1121326.CLMAG_35680"/>
<proteinExistence type="inferred from homology"/>
<dbReference type="GO" id="GO:0046872">
    <property type="term" value="F:metal ion binding"/>
    <property type="evidence" value="ECO:0007669"/>
    <property type="project" value="UniProtKB-KW"/>
</dbReference>
<gene>
    <name evidence="11" type="primary">pduL_1</name>
    <name evidence="11" type="ORF">CLMAG_35680</name>
</gene>